<evidence type="ECO:0000313" key="2">
    <source>
        <dbReference type="Proteomes" id="UP000758168"/>
    </source>
</evidence>
<dbReference type="Proteomes" id="UP000758168">
    <property type="component" value="Unassembled WGS sequence"/>
</dbReference>
<dbReference type="RefSeq" id="WP_210054821.1">
    <property type="nucleotide sequence ID" value="NZ_BAAAMH010000013.1"/>
</dbReference>
<sequence>MGDPESTTLTETAMPTAVADHLTGRGVAPELQALVASVCEQRHLVSRVRGYVALSPAGGGYIVGYVHPQVLSLAMPPPRARKVASEHGWTVEADSGITSYLRVPAEDLRVEKNRTRVLDLFLQSVDWRAGGPHPVVAKTVDPDAPQPRLIPQCPVHFTAMPGGHCDSCDD</sequence>
<name>A0ABS4Z700_9ACTN</name>
<dbReference type="EMBL" id="JAGIOB010000001">
    <property type="protein sequence ID" value="MBP2416823.1"/>
    <property type="molecule type" value="Genomic_DNA"/>
</dbReference>
<accession>A0ABS4Z700</accession>
<protein>
    <submittedName>
        <fullName evidence="1">Uncharacterized protein</fullName>
    </submittedName>
</protein>
<evidence type="ECO:0000313" key="1">
    <source>
        <dbReference type="EMBL" id="MBP2416823.1"/>
    </source>
</evidence>
<keyword evidence="2" id="KW-1185">Reference proteome</keyword>
<gene>
    <name evidence="1" type="ORF">JOF54_001745</name>
</gene>
<comment type="caution">
    <text evidence="1">The sequence shown here is derived from an EMBL/GenBank/DDBJ whole genome shotgun (WGS) entry which is preliminary data.</text>
</comment>
<proteinExistence type="predicted"/>
<organism evidence="1 2">
    <name type="scientific">Microlunatus capsulatus</name>
    <dbReference type="NCBI Taxonomy" id="99117"/>
    <lineage>
        <taxon>Bacteria</taxon>
        <taxon>Bacillati</taxon>
        <taxon>Actinomycetota</taxon>
        <taxon>Actinomycetes</taxon>
        <taxon>Propionibacteriales</taxon>
        <taxon>Propionibacteriaceae</taxon>
        <taxon>Microlunatus</taxon>
    </lineage>
</organism>
<reference evidence="1 2" key="1">
    <citation type="submission" date="2021-03" db="EMBL/GenBank/DDBJ databases">
        <title>Sequencing the genomes of 1000 actinobacteria strains.</title>
        <authorList>
            <person name="Klenk H.-P."/>
        </authorList>
    </citation>
    <scope>NUCLEOTIDE SEQUENCE [LARGE SCALE GENOMIC DNA]</scope>
    <source>
        <strain evidence="1 2">DSM 12936</strain>
    </source>
</reference>